<dbReference type="PANTHER" id="PTHR12053">
    <property type="entry name" value="PROTEASE FAMILY M28 PLASMA GLUTAMATE CARBOXYPEPTIDASE-RELATED"/>
    <property type="match status" value="1"/>
</dbReference>
<proteinExistence type="predicted"/>
<evidence type="ECO:0000256" key="14">
    <source>
        <dbReference type="ARBA" id="ARBA00023034"/>
    </source>
</evidence>
<keyword evidence="10 21" id="KW-0732">Signal</keyword>
<evidence type="ECO:0000256" key="7">
    <source>
        <dbReference type="ARBA" id="ARBA00022645"/>
    </source>
</evidence>
<reference evidence="23" key="1">
    <citation type="submission" date="2024-02" db="EMBL/GenBank/DDBJ databases">
        <title>Sediminibacterium planktonica sp. nov. and Sediminibacterium longus sp. nov., isolated from surface lake and river water.</title>
        <authorList>
            <person name="Watanabe K."/>
            <person name="Takemine S."/>
            <person name="Ishii Y."/>
            <person name="Ogata Y."/>
            <person name="Shindo C."/>
            <person name="Suda W."/>
        </authorList>
    </citation>
    <scope>NUCLEOTIDE SEQUENCE</scope>
    <source>
        <strain evidence="23">KACHI17</strain>
    </source>
</reference>
<dbReference type="SUPFAM" id="SSF53187">
    <property type="entry name" value="Zn-dependent exopeptidases"/>
    <property type="match status" value="1"/>
</dbReference>
<evidence type="ECO:0000256" key="20">
    <source>
        <dbReference type="ARBA" id="ARBA00033328"/>
    </source>
</evidence>
<evidence type="ECO:0000256" key="16">
    <source>
        <dbReference type="ARBA" id="ARBA00023145"/>
    </source>
</evidence>
<evidence type="ECO:0000256" key="10">
    <source>
        <dbReference type="ARBA" id="ARBA00022729"/>
    </source>
</evidence>
<evidence type="ECO:0000256" key="21">
    <source>
        <dbReference type="SAM" id="SignalP"/>
    </source>
</evidence>
<dbReference type="EMBL" id="AP029612">
    <property type="protein sequence ID" value="BFG70488.1"/>
    <property type="molecule type" value="Genomic_DNA"/>
</dbReference>
<evidence type="ECO:0000256" key="12">
    <source>
        <dbReference type="ARBA" id="ARBA00022824"/>
    </source>
</evidence>
<dbReference type="Pfam" id="PF04389">
    <property type="entry name" value="Peptidase_M28"/>
    <property type="match status" value="1"/>
</dbReference>
<evidence type="ECO:0000256" key="18">
    <source>
        <dbReference type="ARBA" id="ARBA00023228"/>
    </source>
</evidence>
<dbReference type="RefSeq" id="WP_353548130.1">
    <property type="nucleotide sequence ID" value="NZ_AP029612.1"/>
</dbReference>
<evidence type="ECO:0000256" key="8">
    <source>
        <dbReference type="ARBA" id="ARBA00022670"/>
    </source>
</evidence>
<keyword evidence="12" id="KW-0256">Endoplasmic reticulum</keyword>
<sequence>MKKIYILLLLLPFGSFAQQDDAAVIKKISDEILRNGKAYDLLYQLTKQVGGRIAGSPQMYKAEAWGEKALKEMGADKVWLQECMVPRWVRGAKEDARVVTIDGKKTNRVLDVLALGNSMGSAKPITAEVIAFDSFEEMEKRKDVVKGKIVYFNHSFDPTNIKPFVSYGQTGVSRRAGPSMAAKYGAVGVMIRSLTESTANDPHTGGTVYNDSFPKIPAIAMGPRDADYIWDLSKKSSFTVTMKTSAKFLPDTIGHNVIGELRGSMFPDEIITVGGHLDSWDVNEGAHDDGAGVVHTIEVMRALKAIGYQPKRTIRFVLFANEENGMRGGNKYAAEAKEKGEKHIFALESDAGGFTPRGFGFTAPKDKHDKMQAWLPLLKPYGTEDMSGSGGGADIGPLNRTFGTPIAGFIPDPQRYFDMHHARTDVFENVNKRELLLGAVNMAALIYLVDKYGL</sequence>
<keyword evidence="15" id="KW-0482">Metalloprotease</keyword>
<evidence type="ECO:0000313" key="23">
    <source>
        <dbReference type="EMBL" id="BFG70488.1"/>
    </source>
</evidence>
<evidence type="ECO:0000256" key="13">
    <source>
        <dbReference type="ARBA" id="ARBA00022833"/>
    </source>
</evidence>
<feature type="chain" id="PRO_5043624991" description="Carboxypeptidase Q" evidence="21">
    <location>
        <begin position="18"/>
        <end position="454"/>
    </location>
</feature>
<organism evidence="23">
    <name type="scientific">Sediminibacterium sp. KACHI17</name>
    <dbReference type="NCBI Taxonomy" id="1751071"/>
    <lineage>
        <taxon>Bacteria</taxon>
        <taxon>Pseudomonadati</taxon>
        <taxon>Bacteroidota</taxon>
        <taxon>Chitinophagia</taxon>
        <taxon>Chitinophagales</taxon>
        <taxon>Chitinophagaceae</taxon>
        <taxon>Sediminibacterium</taxon>
    </lineage>
</organism>
<evidence type="ECO:0000256" key="9">
    <source>
        <dbReference type="ARBA" id="ARBA00022723"/>
    </source>
</evidence>
<dbReference type="Gene3D" id="3.50.30.30">
    <property type="match status" value="1"/>
</dbReference>
<dbReference type="Gene3D" id="3.40.630.10">
    <property type="entry name" value="Zn peptidases"/>
    <property type="match status" value="1"/>
</dbReference>
<protein>
    <recommendedName>
        <fullName evidence="5">Carboxypeptidase Q</fullName>
    </recommendedName>
    <alternativeName>
        <fullName evidence="20">Plasma glutamate carboxypeptidase</fullName>
    </alternativeName>
</protein>
<keyword evidence="8" id="KW-0645">Protease</keyword>
<comment type="subunit">
    <text evidence="19">Homodimer. The monomeric form is inactive while the homodimer is active.</text>
</comment>
<keyword evidence="9" id="KW-0479">Metal-binding</keyword>
<dbReference type="InterPro" id="IPR007484">
    <property type="entry name" value="Peptidase_M28"/>
</dbReference>
<keyword evidence="13" id="KW-0862">Zinc</keyword>
<evidence type="ECO:0000256" key="3">
    <source>
        <dbReference type="ARBA" id="ARBA00004555"/>
    </source>
</evidence>
<keyword evidence="18" id="KW-0458">Lysosome</keyword>
<evidence type="ECO:0000256" key="19">
    <source>
        <dbReference type="ARBA" id="ARBA00025833"/>
    </source>
</evidence>
<evidence type="ECO:0000256" key="2">
    <source>
        <dbReference type="ARBA" id="ARBA00004371"/>
    </source>
</evidence>
<keyword evidence="17" id="KW-0325">Glycoprotein</keyword>
<dbReference type="InterPro" id="IPR039866">
    <property type="entry name" value="CPQ"/>
</dbReference>
<feature type="signal peptide" evidence="21">
    <location>
        <begin position="1"/>
        <end position="17"/>
    </location>
</feature>
<evidence type="ECO:0000256" key="4">
    <source>
        <dbReference type="ARBA" id="ARBA00004613"/>
    </source>
</evidence>
<evidence type="ECO:0000256" key="5">
    <source>
        <dbReference type="ARBA" id="ARBA00014116"/>
    </source>
</evidence>
<dbReference type="AlphaFoldDB" id="A0AAT9GIS6"/>
<keyword evidence="7" id="KW-0121">Carboxypeptidase</keyword>
<dbReference type="GO" id="GO:0046872">
    <property type="term" value="F:metal ion binding"/>
    <property type="evidence" value="ECO:0007669"/>
    <property type="project" value="UniProtKB-KW"/>
</dbReference>
<gene>
    <name evidence="23" type="ORF">KACHI17_13690</name>
</gene>
<dbReference type="GO" id="GO:0006508">
    <property type="term" value="P:proteolysis"/>
    <property type="evidence" value="ECO:0007669"/>
    <property type="project" value="UniProtKB-KW"/>
</dbReference>
<name>A0AAT9GIS6_9BACT</name>
<dbReference type="GO" id="GO:0070573">
    <property type="term" value="F:metallodipeptidase activity"/>
    <property type="evidence" value="ECO:0007669"/>
    <property type="project" value="InterPro"/>
</dbReference>
<evidence type="ECO:0000256" key="6">
    <source>
        <dbReference type="ARBA" id="ARBA00022525"/>
    </source>
</evidence>
<keyword evidence="6" id="KW-0964">Secreted</keyword>
<comment type="subcellular location">
    <subcellularLocation>
        <location evidence="1">Endoplasmic reticulum</location>
    </subcellularLocation>
    <subcellularLocation>
        <location evidence="3">Golgi apparatus</location>
    </subcellularLocation>
    <subcellularLocation>
        <location evidence="2">Lysosome</location>
    </subcellularLocation>
    <subcellularLocation>
        <location evidence="4">Secreted</location>
    </subcellularLocation>
</comment>
<evidence type="ECO:0000256" key="15">
    <source>
        <dbReference type="ARBA" id="ARBA00023049"/>
    </source>
</evidence>
<keyword evidence="14" id="KW-0333">Golgi apparatus</keyword>
<evidence type="ECO:0000256" key="11">
    <source>
        <dbReference type="ARBA" id="ARBA00022801"/>
    </source>
</evidence>
<dbReference type="PANTHER" id="PTHR12053:SF3">
    <property type="entry name" value="CARBOXYPEPTIDASE Q"/>
    <property type="match status" value="1"/>
</dbReference>
<dbReference type="GO" id="GO:0004180">
    <property type="term" value="F:carboxypeptidase activity"/>
    <property type="evidence" value="ECO:0007669"/>
    <property type="project" value="UniProtKB-KW"/>
</dbReference>
<keyword evidence="16" id="KW-0865">Zymogen</keyword>
<dbReference type="GO" id="GO:0005576">
    <property type="term" value="C:extracellular region"/>
    <property type="evidence" value="ECO:0007669"/>
    <property type="project" value="UniProtKB-SubCell"/>
</dbReference>
<evidence type="ECO:0000256" key="1">
    <source>
        <dbReference type="ARBA" id="ARBA00004240"/>
    </source>
</evidence>
<feature type="domain" description="Peptidase M28" evidence="22">
    <location>
        <begin position="256"/>
        <end position="436"/>
    </location>
</feature>
<evidence type="ECO:0000256" key="17">
    <source>
        <dbReference type="ARBA" id="ARBA00023180"/>
    </source>
</evidence>
<evidence type="ECO:0000259" key="22">
    <source>
        <dbReference type="Pfam" id="PF04389"/>
    </source>
</evidence>
<dbReference type="GO" id="GO:0005764">
    <property type="term" value="C:lysosome"/>
    <property type="evidence" value="ECO:0007669"/>
    <property type="project" value="UniProtKB-SubCell"/>
</dbReference>
<accession>A0AAT9GIS6</accession>
<keyword evidence="11" id="KW-0378">Hydrolase</keyword>